<organism evidence="3 4">
    <name type="scientific">Bartonella quintana JK 68</name>
    <dbReference type="NCBI Taxonomy" id="1134503"/>
    <lineage>
        <taxon>Bacteria</taxon>
        <taxon>Pseudomonadati</taxon>
        <taxon>Pseudomonadota</taxon>
        <taxon>Alphaproteobacteria</taxon>
        <taxon>Hyphomicrobiales</taxon>
        <taxon>Bartonellaceae</taxon>
        <taxon>Bartonella</taxon>
    </lineage>
</organism>
<dbReference type="RefSeq" id="WP_236839912.1">
    <property type="nucleotide sequence ID" value="NZ_KL446932.1"/>
</dbReference>
<evidence type="ECO:0000313" key="3">
    <source>
        <dbReference type="EMBL" id="KEC66960.1"/>
    </source>
</evidence>
<sequence>MIVVRVINGDSNQMSWNEVLLVVLVVLLLFSGIIFRFALYYRNQIKNLKDELEERKRKVLIETKAIIDQCATDLKKYDAEIKIRDEKIEKLKQELQRLEEEGKATSYMK</sequence>
<comment type="caution">
    <text evidence="3">The sequence shown here is derived from an EMBL/GenBank/DDBJ whole genome shotgun (WGS) entry which is preliminary data.</text>
</comment>
<evidence type="ECO:0008006" key="5">
    <source>
        <dbReference type="Google" id="ProtNLM"/>
    </source>
</evidence>
<keyword evidence="1" id="KW-0175">Coiled coil</keyword>
<protein>
    <recommendedName>
        <fullName evidence="5">Phage related protein</fullName>
    </recommendedName>
</protein>
<dbReference type="EMBL" id="AHPD01000002">
    <property type="protein sequence ID" value="KEC66960.1"/>
    <property type="molecule type" value="Genomic_DNA"/>
</dbReference>
<evidence type="ECO:0000313" key="4">
    <source>
        <dbReference type="Proteomes" id="UP000027143"/>
    </source>
</evidence>
<keyword evidence="4" id="KW-1185">Reference proteome</keyword>
<evidence type="ECO:0000256" key="1">
    <source>
        <dbReference type="SAM" id="Coils"/>
    </source>
</evidence>
<feature type="coiled-coil region" evidence="1">
    <location>
        <begin position="38"/>
        <end position="108"/>
    </location>
</feature>
<evidence type="ECO:0000256" key="2">
    <source>
        <dbReference type="SAM" id="Phobius"/>
    </source>
</evidence>
<keyword evidence="2" id="KW-0472">Membrane</keyword>
<feature type="transmembrane region" description="Helical" evidence="2">
    <location>
        <begin position="20"/>
        <end position="39"/>
    </location>
</feature>
<proteinExistence type="predicted"/>
<accession>A0ABR4SRE8</accession>
<name>A0ABR4SRE8_BARQI</name>
<keyword evidence="2" id="KW-1133">Transmembrane helix</keyword>
<gene>
    <name evidence="3" type="ORF">O7U_00234</name>
</gene>
<dbReference type="Proteomes" id="UP000027143">
    <property type="component" value="Unassembled WGS sequence"/>
</dbReference>
<keyword evidence="2" id="KW-0812">Transmembrane</keyword>
<reference evidence="3 4" key="1">
    <citation type="submission" date="2012-04" db="EMBL/GenBank/DDBJ databases">
        <title>The Genome Sequence of Bartonella quintana JK 68.</title>
        <authorList>
            <consortium name="The Broad Institute Genome Sequencing Platform"/>
            <consortium name="The Broad Institute Genome Sequencing Center for Infectious Disease"/>
            <person name="Feldgarden M."/>
            <person name="Kirby J."/>
            <person name="Kosoy M."/>
            <person name="Birtles R."/>
            <person name="Probert W.S."/>
            <person name="Chiaraviglio L."/>
            <person name="Walker B."/>
            <person name="Young S.K."/>
            <person name="Zeng Q."/>
            <person name="Gargeya S."/>
            <person name="Fitzgerald M."/>
            <person name="Haas B."/>
            <person name="Abouelleil A."/>
            <person name="Alvarado L."/>
            <person name="Arachchi H.M."/>
            <person name="Berlin A.M."/>
            <person name="Chapman S.B."/>
            <person name="Goldberg J."/>
            <person name="Griggs A."/>
            <person name="Gujja S."/>
            <person name="Hansen M."/>
            <person name="Howarth C."/>
            <person name="Imamovic A."/>
            <person name="Larimer J."/>
            <person name="McCowen C."/>
            <person name="Montmayeur A."/>
            <person name="Murphy C."/>
            <person name="Neiman D."/>
            <person name="Pearson M."/>
            <person name="Priest M."/>
            <person name="Roberts A."/>
            <person name="Saif S."/>
            <person name="Shea T."/>
            <person name="Sisk P."/>
            <person name="Sykes S."/>
            <person name="Wortman J."/>
            <person name="Nusbaum C."/>
            <person name="Birren B."/>
        </authorList>
    </citation>
    <scope>NUCLEOTIDE SEQUENCE [LARGE SCALE GENOMIC DNA]</scope>
    <source>
        <strain evidence="3 4">JK 68</strain>
    </source>
</reference>